<reference evidence="3" key="1">
    <citation type="submission" date="2025-08" db="UniProtKB">
        <authorList>
            <consortium name="RefSeq"/>
        </authorList>
    </citation>
    <scope>IDENTIFICATION</scope>
    <source>
        <strain evidence="3">11010-0011.00</strain>
        <tissue evidence="3">Whole body</tissue>
    </source>
</reference>
<dbReference type="InterPro" id="IPR010512">
    <property type="entry name" value="DUF1091"/>
</dbReference>
<organism evidence="2 3">
    <name type="scientific">Drosophila lebanonensis</name>
    <name type="common">Fruit fly</name>
    <name type="synonym">Scaptodrosophila lebanonensis</name>
    <dbReference type="NCBI Taxonomy" id="7225"/>
    <lineage>
        <taxon>Eukaryota</taxon>
        <taxon>Metazoa</taxon>
        <taxon>Ecdysozoa</taxon>
        <taxon>Arthropoda</taxon>
        <taxon>Hexapoda</taxon>
        <taxon>Insecta</taxon>
        <taxon>Pterygota</taxon>
        <taxon>Neoptera</taxon>
        <taxon>Endopterygota</taxon>
        <taxon>Diptera</taxon>
        <taxon>Brachycera</taxon>
        <taxon>Muscomorpha</taxon>
        <taxon>Ephydroidea</taxon>
        <taxon>Drosophilidae</taxon>
        <taxon>Scaptodrosophila</taxon>
    </lineage>
</organism>
<dbReference type="GeneID" id="115625474"/>
<evidence type="ECO:0000256" key="1">
    <source>
        <dbReference type="SAM" id="SignalP"/>
    </source>
</evidence>
<gene>
    <name evidence="3" type="primary">LOC115625474</name>
</gene>
<dbReference type="PANTHER" id="PTHR20898:SF0">
    <property type="entry name" value="DAEDALUS ON 3-RELATED"/>
    <property type="match status" value="1"/>
</dbReference>
<dbReference type="Pfam" id="PF06477">
    <property type="entry name" value="DUF1091"/>
    <property type="match status" value="1"/>
</dbReference>
<sequence>MKLVQVLLICTALKPNYGQSSWNGEISRKATLADIKILRVNMYGEPYYMRVGHEVNPNRSHFDIHVQLNRELGSNYLIMNIKLRSKPEDSKSFVTLFELKRLDFCGFLTEYKDNSMLRSMIRKSMQLSHIIVCPLRTGNFSIRNISVTENLYPENLQKGLYKFFVEIVEATGEIAKIFAMQVTTALYCC</sequence>
<evidence type="ECO:0000313" key="2">
    <source>
        <dbReference type="Proteomes" id="UP000504634"/>
    </source>
</evidence>
<dbReference type="AlphaFoldDB" id="A0A6J2TK49"/>
<name>A0A6J2TK49_DROLE</name>
<protein>
    <submittedName>
        <fullName evidence="3">Uncharacterized protein LOC115625474</fullName>
    </submittedName>
</protein>
<dbReference type="Proteomes" id="UP000504634">
    <property type="component" value="Unplaced"/>
</dbReference>
<dbReference type="SMART" id="SM00697">
    <property type="entry name" value="DM8"/>
    <property type="match status" value="1"/>
</dbReference>
<evidence type="ECO:0000313" key="3">
    <source>
        <dbReference type="RefSeq" id="XP_030376384.1"/>
    </source>
</evidence>
<dbReference type="OrthoDB" id="7931313at2759"/>
<dbReference type="PANTHER" id="PTHR20898">
    <property type="entry name" value="DAEDALUS ON 3-RELATED-RELATED"/>
    <property type="match status" value="1"/>
</dbReference>
<keyword evidence="1" id="KW-0732">Signal</keyword>
<dbReference type="RefSeq" id="XP_030376384.1">
    <property type="nucleotide sequence ID" value="XM_030520524.1"/>
</dbReference>
<proteinExistence type="predicted"/>
<accession>A0A6J2TK49</accession>
<keyword evidence="2" id="KW-1185">Reference proteome</keyword>
<feature type="signal peptide" evidence="1">
    <location>
        <begin position="1"/>
        <end position="18"/>
    </location>
</feature>
<feature type="chain" id="PRO_5026728279" evidence="1">
    <location>
        <begin position="19"/>
        <end position="189"/>
    </location>
</feature>